<dbReference type="RefSeq" id="WP_073613984.1">
    <property type="nucleotide sequence ID" value="NZ_FRFE01000012.1"/>
</dbReference>
<proteinExistence type="predicted"/>
<gene>
    <name evidence="3" type="ORF">SAMN02745220_02704</name>
</gene>
<dbReference type="AlphaFoldDB" id="A0A1M7Y8Z9"/>
<reference evidence="3 4" key="1">
    <citation type="submission" date="2016-12" db="EMBL/GenBank/DDBJ databases">
        <authorList>
            <person name="Song W.-J."/>
            <person name="Kurnit D.M."/>
        </authorList>
    </citation>
    <scope>NUCLEOTIDE SEQUENCE [LARGE SCALE GENOMIC DNA]</scope>
    <source>
        <strain evidence="3 4">DSM 18488</strain>
    </source>
</reference>
<feature type="coiled-coil region" evidence="1">
    <location>
        <begin position="446"/>
        <end position="497"/>
    </location>
</feature>
<dbReference type="Pfam" id="PF20250">
    <property type="entry name" value="FapA_N"/>
    <property type="match status" value="1"/>
</dbReference>
<sequence length="581" mass="63243">MSTDSPPGSNRVKYFEPTLHFTSTRMQIGEDDTGDRIVVSELVHKDSLLLSFEDFAKFQDRGFEKQPVKAGDHTYFSEGNNELYAAVPGYPRVDRFVAEDENKVETLVVSVEPLFRVTSDKMKATLAVHPPLPEGRSLIGEDLDQLLAEAGIVHGLDVEKVATAKEYVQQGLKEFHSIVVATGHECGPSQDAFLQFLIEIGPIAGKLLKDGSIDFRERRVMVPVSEGEVLAMKIPASPGTAGVNVFGENIEAQAGKDILVKTSGDVSFNPETNEVRATAGGVLSVVRGNIINVSSRKKIEGDIDFSTGNVESKNCLVIKGSVQPGFMVKADGDVEISGTVSSATVESLANIVIKSGITGQKTRIAADGDVDILFIEQGRIDCGGNCVVRKQAYYSTIHAGGDIRCRKESTVVGSEMVAAGSMTFGDVGSEKANPLLLAAGVTPERLEKYREMKKNLSEMQAEIIQQLQIGGGRSRKLRQMEREAEVIKLQLKRMNMVPGSGLYSRAGAAEEGNFTAEEMSDKYSINLREISIEVQGSIQAGTTIQIGNRTMLLDKTISYRLFKLSDNLKRILAVPPPRRRR</sequence>
<dbReference type="Proteomes" id="UP000184603">
    <property type="component" value="Unassembled WGS sequence"/>
</dbReference>
<evidence type="ECO:0000256" key="1">
    <source>
        <dbReference type="SAM" id="Coils"/>
    </source>
</evidence>
<dbReference type="PANTHER" id="PTHR38032:SF1">
    <property type="entry name" value="RNA-BINDING PROTEIN KHPB N-TERMINAL DOMAIN-CONTAINING PROTEIN"/>
    <property type="match status" value="1"/>
</dbReference>
<dbReference type="OrthoDB" id="9775837at2"/>
<feature type="domain" description="Flagellar Assembly Protein A N-terminal region" evidence="2">
    <location>
        <begin position="116"/>
        <end position="286"/>
    </location>
</feature>
<evidence type="ECO:0000313" key="3">
    <source>
        <dbReference type="EMBL" id="SHO49115.1"/>
    </source>
</evidence>
<accession>A0A1M7Y8Z9</accession>
<dbReference type="STRING" id="1121416.SAMN02745220_02704"/>
<dbReference type="InterPro" id="IPR005646">
    <property type="entry name" value="FapA"/>
</dbReference>
<protein>
    <recommendedName>
        <fullName evidence="2">Flagellar Assembly Protein A N-terminal region domain-containing protein</fullName>
    </recommendedName>
</protein>
<name>A0A1M7Y8Z9_9BACT</name>
<dbReference type="InterPro" id="IPR046865">
    <property type="entry name" value="FapA_b_solenoid"/>
</dbReference>
<keyword evidence="1" id="KW-0175">Coiled coil</keyword>
<dbReference type="EMBL" id="FRFE01000012">
    <property type="protein sequence ID" value="SHO49115.1"/>
    <property type="molecule type" value="Genomic_DNA"/>
</dbReference>
<organism evidence="3 4">
    <name type="scientific">Desulfopila aestuarii DSM 18488</name>
    <dbReference type="NCBI Taxonomy" id="1121416"/>
    <lineage>
        <taxon>Bacteria</taxon>
        <taxon>Pseudomonadati</taxon>
        <taxon>Thermodesulfobacteriota</taxon>
        <taxon>Desulfobulbia</taxon>
        <taxon>Desulfobulbales</taxon>
        <taxon>Desulfocapsaceae</taxon>
        <taxon>Desulfopila</taxon>
    </lineage>
</organism>
<keyword evidence="4" id="KW-1185">Reference proteome</keyword>
<dbReference type="PANTHER" id="PTHR38032">
    <property type="entry name" value="POLYMERASE-RELATED"/>
    <property type="match status" value="1"/>
</dbReference>
<dbReference type="InterPro" id="IPR046866">
    <property type="entry name" value="FapA_N"/>
</dbReference>
<evidence type="ECO:0000259" key="2">
    <source>
        <dbReference type="Pfam" id="PF20250"/>
    </source>
</evidence>
<dbReference type="Pfam" id="PF03961">
    <property type="entry name" value="FapA"/>
    <property type="match status" value="1"/>
</dbReference>
<evidence type="ECO:0000313" key="4">
    <source>
        <dbReference type="Proteomes" id="UP000184603"/>
    </source>
</evidence>